<dbReference type="PANTHER" id="PTHR11739">
    <property type="entry name" value="CITRATE SYNTHASE"/>
    <property type="match status" value="1"/>
</dbReference>
<comment type="caution">
    <text evidence="6">The sequence shown here is derived from an EMBL/GenBank/DDBJ whole genome shotgun (WGS) entry which is preliminary data.</text>
</comment>
<gene>
    <name evidence="6" type="ORF">H0185_02540</name>
</gene>
<keyword evidence="7" id="KW-1185">Reference proteome</keyword>
<dbReference type="Gene3D" id="1.10.230.10">
    <property type="entry name" value="Cytochrome P450-Terp, domain 2"/>
    <property type="match status" value="1"/>
</dbReference>
<dbReference type="Gene3D" id="1.10.580.10">
    <property type="entry name" value="Citrate Synthase, domain 1"/>
    <property type="match status" value="1"/>
</dbReference>
<evidence type="ECO:0000256" key="2">
    <source>
        <dbReference type="ARBA" id="ARBA00010566"/>
    </source>
</evidence>
<organism evidence="6 7">
    <name type="scientific">Mesobacillus maritimus</name>
    <dbReference type="NCBI Taxonomy" id="1643336"/>
    <lineage>
        <taxon>Bacteria</taxon>
        <taxon>Bacillati</taxon>
        <taxon>Bacillota</taxon>
        <taxon>Bacilli</taxon>
        <taxon>Bacillales</taxon>
        <taxon>Bacillaceae</taxon>
        <taxon>Mesobacillus</taxon>
    </lineage>
</organism>
<evidence type="ECO:0000256" key="5">
    <source>
        <dbReference type="RuleBase" id="RU003406"/>
    </source>
</evidence>
<dbReference type="NCBIfam" id="NF004868">
    <property type="entry name" value="PRK06224.1-5"/>
    <property type="match status" value="1"/>
</dbReference>
<dbReference type="CDD" id="cd06100">
    <property type="entry name" value="CCL_ACL-C"/>
    <property type="match status" value="1"/>
</dbReference>
<dbReference type="SUPFAM" id="SSF48256">
    <property type="entry name" value="Citrate synthase"/>
    <property type="match status" value="1"/>
</dbReference>
<dbReference type="EMBL" id="JACWFH010000006">
    <property type="protein sequence ID" value="MBY0095696.1"/>
    <property type="molecule type" value="Genomic_DNA"/>
</dbReference>
<sequence>MQFETKIGRSTREQLHVHGYNLADDLIGNITLADMLFLGVKHRKPTEAESKMLNATLIAICEHGFTPSSLSSRLTYLGAPEAIQAAVAAGLLGAGSVYFGAMEYVAEMLQKTYQKHGNEYSTEELAGLVIQERKEQGLQLPGFGHHIHKPVDPRTPKLFAIAEELGFLNKHSQLLIEMHKQFCEQKGKEITLNVTGAIGAILSDMEIDYRLVKSFAVAARAVGLVGHIAEEIETGRTESVAQQVFEYVENHTDYKG</sequence>
<dbReference type="InterPro" id="IPR016143">
    <property type="entry name" value="Citrate_synth-like_sm_a-sub"/>
</dbReference>
<name>A0ABS7K0E7_9BACI</name>
<dbReference type="InterPro" id="IPR036969">
    <property type="entry name" value="Citrate_synthase_sf"/>
</dbReference>
<dbReference type="InterPro" id="IPR002020">
    <property type="entry name" value="Citrate_synthase"/>
</dbReference>
<evidence type="ECO:0000256" key="4">
    <source>
        <dbReference type="ARBA" id="ARBA00022679"/>
    </source>
</evidence>
<dbReference type="Proteomes" id="UP000769780">
    <property type="component" value="Unassembled WGS sequence"/>
</dbReference>
<dbReference type="EC" id="2.3.3.16" evidence="3"/>
<accession>A0ABS7K0E7</accession>
<comment type="similarity">
    <text evidence="2 5">Belongs to the citrate synthase family.</text>
</comment>
<dbReference type="Pfam" id="PF00285">
    <property type="entry name" value="Citrate_synt"/>
    <property type="match status" value="1"/>
</dbReference>
<evidence type="ECO:0000313" key="7">
    <source>
        <dbReference type="Proteomes" id="UP000769780"/>
    </source>
</evidence>
<evidence type="ECO:0000256" key="1">
    <source>
        <dbReference type="ARBA" id="ARBA00005163"/>
    </source>
</evidence>
<dbReference type="InterPro" id="IPR019810">
    <property type="entry name" value="Citrate_synthase_AS"/>
</dbReference>
<keyword evidence="4 5" id="KW-0808">Transferase</keyword>
<comment type="pathway">
    <text evidence="1">Carbohydrate metabolism; tricarboxylic acid cycle.</text>
</comment>
<dbReference type="RefSeq" id="WP_221870914.1">
    <property type="nucleotide sequence ID" value="NZ_JACWFH010000006.1"/>
</dbReference>
<keyword evidence="6" id="KW-0456">Lyase</keyword>
<evidence type="ECO:0000313" key="6">
    <source>
        <dbReference type="EMBL" id="MBY0095696.1"/>
    </source>
</evidence>
<evidence type="ECO:0000256" key="3">
    <source>
        <dbReference type="ARBA" id="ARBA00012972"/>
    </source>
</evidence>
<dbReference type="PROSITE" id="PS00480">
    <property type="entry name" value="CITRATE_SYNTHASE"/>
    <property type="match status" value="1"/>
</dbReference>
<dbReference type="GO" id="GO:0008816">
    <property type="term" value="F:citryl-CoA lyase activity"/>
    <property type="evidence" value="ECO:0007669"/>
    <property type="project" value="UniProtKB-EC"/>
</dbReference>
<dbReference type="InterPro" id="IPR016142">
    <property type="entry name" value="Citrate_synth-like_lrg_a-sub"/>
</dbReference>
<dbReference type="PANTHER" id="PTHR11739:SF4">
    <property type="entry name" value="CITRATE SYNTHASE, PEROXISOMAL"/>
    <property type="match status" value="1"/>
</dbReference>
<reference evidence="6 7" key="1">
    <citation type="submission" date="2020-07" db="EMBL/GenBank/DDBJ databases">
        <title>Fungal Genomes of the International Space Station.</title>
        <authorList>
            <person name="Seuylemezian A."/>
            <person name="Singh N.K."/>
            <person name="Wood J."/>
            <person name="Venkateswaran K."/>
        </authorList>
    </citation>
    <scope>NUCLEOTIDE SEQUENCE [LARGE SCALE GENOMIC DNA]</scope>
    <source>
        <strain evidence="6 7">PL-B2</strain>
    </source>
</reference>
<protein>
    <recommendedName>
        <fullName evidence="3">citrate synthase (unknown stereospecificity)</fullName>
        <ecNumber evidence="3">2.3.3.16</ecNumber>
    </recommendedName>
</protein>
<proteinExistence type="inferred from homology"/>